<dbReference type="Proteomes" id="UP000042745">
    <property type="component" value="Unassembled WGS sequence"/>
</dbReference>
<gene>
    <name evidence="1" type="ORF">ERS019486_01446</name>
</gene>
<dbReference type="RefSeq" id="WP_050229009.1">
    <property type="nucleotide sequence ID" value="NZ_CGGJ01000032.1"/>
</dbReference>
<comment type="caution">
    <text evidence="1">The sequence shown here is derived from an EMBL/GenBank/DDBJ whole genome shotgun (WGS) entry which is preliminary data.</text>
</comment>
<name>A0AA86X5Q9_STREE</name>
<dbReference type="Gene3D" id="3.40.50.300">
    <property type="entry name" value="P-loop containing nucleotide triphosphate hydrolases"/>
    <property type="match status" value="1"/>
</dbReference>
<evidence type="ECO:0000313" key="1">
    <source>
        <dbReference type="EMBL" id="CIS63992.1"/>
    </source>
</evidence>
<accession>A0AA86X5Q9</accession>
<evidence type="ECO:0000313" key="2">
    <source>
        <dbReference type="Proteomes" id="UP000042745"/>
    </source>
</evidence>
<protein>
    <submittedName>
        <fullName evidence="1">Uncharacterized protein</fullName>
    </submittedName>
</protein>
<proteinExistence type="predicted"/>
<dbReference type="AlphaFoldDB" id="A0AA86X5Q9"/>
<reference evidence="1 2" key="1">
    <citation type="submission" date="2015-03" db="EMBL/GenBank/DDBJ databases">
        <authorList>
            <consortium name="Pathogen Informatics"/>
            <person name="Murphy D."/>
        </authorList>
    </citation>
    <scope>NUCLEOTIDE SEQUENCE [LARGE SCALE GENOMIC DNA]</scope>
    <source>
        <strain evidence="2">type strain: N</strain>
    </source>
</reference>
<dbReference type="EMBL" id="CKGU01000021">
    <property type="protein sequence ID" value="CIS63992.1"/>
    <property type="molecule type" value="Genomic_DNA"/>
</dbReference>
<sequence>MEQLQKDLKKDYQMFSEYVEIYMDEFSIDKSTDYSVHRSGFMQFLRESIVDYDFFIHAALVRFKGKLFLIIGSKGCGKTSSTLYFYRNGGEIFTDEMVFFKNDKIYSVGRNLSLDEYSIEHYFPELRKIVWKRIQSKLNDVPKYMLDLKLLNNEEGFKHLDKIIVLIPQGNNKIHLSKSEKYELIERQFFVNEELDGINLSTLLDTKIEVMMISELEKKIYNEQI</sequence>
<organism evidence="1 2">
    <name type="scientific">Streptococcus pneumoniae</name>
    <dbReference type="NCBI Taxonomy" id="1313"/>
    <lineage>
        <taxon>Bacteria</taxon>
        <taxon>Bacillati</taxon>
        <taxon>Bacillota</taxon>
        <taxon>Bacilli</taxon>
        <taxon>Lactobacillales</taxon>
        <taxon>Streptococcaceae</taxon>
        <taxon>Streptococcus</taxon>
    </lineage>
</organism>
<dbReference type="SUPFAM" id="SSF53795">
    <property type="entry name" value="PEP carboxykinase-like"/>
    <property type="match status" value="1"/>
</dbReference>
<dbReference type="InterPro" id="IPR027417">
    <property type="entry name" value="P-loop_NTPase"/>
</dbReference>